<feature type="domain" description="Transglutaminase-like" evidence="3">
    <location>
        <begin position="476"/>
        <end position="551"/>
    </location>
</feature>
<dbReference type="InterPro" id="IPR002931">
    <property type="entry name" value="Transglutaminase-like"/>
</dbReference>
<proteinExistence type="predicted"/>
<feature type="transmembrane region" description="Helical" evidence="2">
    <location>
        <begin position="7"/>
        <end position="27"/>
    </location>
</feature>
<feature type="transmembrane region" description="Helical" evidence="2">
    <location>
        <begin position="615"/>
        <end position="635"/>
    </location>
</feature>
<dbReference type="SMART" id="SM00460">
    <property type="entry name" value="TGc"/>
    <property type="match status" value="1"/>
</dbReference>
<name>A0A2N0Z8R9_9BACI</name>
<accession>A0A2N0Z8R9</accession>
<dbReference type="InterPro" id="IPR052901">
    <property type="entry name" value="Bact_TGase-like"/>
</dbReference>
<dbReference type="InterPro" id="IPR025403">
    <property type="entry name" value="TgpA-like_C"/>
</dbReference>
<evidence type="ECO:0000256" key="2">
    <source>
        <dbReference type="SAM" id="Phobius"/>
    </source>
</evidence>
<evidence type="ECO:0000259" key="3">
    <source>
        <dbReference type="SMART" id="SM00460"/>
    </source>
</evidence>
<organism evidence="4 5">
    <name type="scientific">Cytobacillus horneckiae</name>
    <dbReference type="NCBI Taxonomy" id="549687"/>
    <lineage>
        <taxon>Bacteria</taxon>
        <taxon>Bacillati</taxon>
        <taxon>Bacillota</taxon>
        <taxon>Bacilli</taxon>
        <taxon>Bacillales</taxon>
        <taxon>Bacillaceae</taxon>
        <taxon>Cytobacillus</taxon>
    </lineage>
</organism>
<dbReference type="Pfam" id="PF01841">
    <property type="entry name" value="Transglut_core"/>
    <property type="match status" value="1"/>
</dbReference>
<dbReference type="PANTHER" id="PTHR42736:SF1">
    <property type="entry name" value="PROTEIN-GLUTAMINE GAMMA-GLUTAMYLTRANSFERASE"/>
    <property type="match status" value="1"/>
</dbReference>
<feature type="transmembrane region" description="Helical" evidence="2">
    <location>
        <begin position="114"/>
        <end position="134"/>
    </location>
</feature>
<keyword evidence="2" id="KW-1133">Transmembrane helix</keyword>
<feature type="transmembrane region" description="Helical" evidence="2">
    <location>
        <begin position="63"/>
        <end position="80"/>
    </location>
</feature>
<sequence length="735" mass="85756">MTEFKVNSRLSSLILYLFGFLLLWEWIRPVEQLTDTSNVWVFLLFLLIALFLDYIGLHYMIRFILKGGVILFALYMLYYTETLGPFQSLSFMIEEFFYNFSVMLQRDWPELTNMFRSFLFFVLLWLMTYLIQYWLINRRQIFVFFLMTLIYITVLDTFTPYNAEWAIVRTVVSGFLIMGILTFYRELEKEEIKKGKAYTRKWTLPLISFIFASFGLAYAAPKADPIWPDPVPFITSLNEESGGSPTAGIRKIGYGEDDSNLGGPFLPDNKVVFEAEMEFRHYWKVETKDVYTGKGWVPSAEGEEKIPFSMGEETPIESFVDNGNVQTTEHSSFVQMLSTYPHVMYPLGVTTVDGDRQYSMELNPTLEKIETPSSNPGFVTDYSVSYERPRYSVTALSASNNENHGLDSEFYERYTQLPDNLPQRIHDLAAEIVANSDNWFDQIREIERYFSRSGYIYDQRDVAIPGPNDDYVDQFLFDTRRGYCDNFSTSMVVLARSAGIPTRWVKGYTEGEMIASGTDDRNRYEITNNNAHSWVEAYFPEVGWVSFEPTQGFTNSVQYNFDMNDDNNSSQQQEETTDQPNAPELDENRTPTDGQSDKLTITAIWDKVKDVINDYWKIAAGILAILTALIAAAYYKRGRWLPYFYTWWFKRSKKDEQFIKAYLTLLNELERYGLAREKGQTLREYSKVIDHSFETKDMSRLTAKYEQYLYRGSLEKGIWIDTQKLWENLIKKTIA</sequence>
<dbReference type="Gene3D" id="3.10.620.30">
    <property type="match status" value="1"/>
</dbReference>
<keyword evidence="2" id="KW-0472">Membrane</keyword>
<dbReference type="Pfam" id="PF13559">
    <property type="entry name" value="DUF4129"/>
    <property type="match status" value="1"/>
</dbReference>
<dbReference type="InterPro" id="IPR021878">
    <property type="entry name" value="TgpA_N"/>
</dbReference>
<dbReference type="Pfam" id="PF11992">
    <property type="entry name" value="TgpA_N"/>
    <property type="match status" value="1"/>
</dbReference>
<protein>
    <submittedName>
        <fullName evidence="4">Transglutaminase</fullName>
    </submittedName>
</protein>
<dbReference type="Proteomes" id="UP000233343">
    <property type="component" value="Unassembled WGS sequence"/>
</dbReference>
<dbReference type="RefSeq" id="WP_066193119.1">
    <property type="nucleotide sequence ID" value="NZ_JARMMB010000004.1"/>
</dbReference>
<keyword evidence="5" id="KW-1185">Reference proteome</keyword>
<feature type="transmembrane region" description="Helical" evidence="2">
    <location>
        <begin position="39"/>
        <end position="56"/>
    </location>
</feature>
<reference evidence="4 5" key="1">
    <citation type="journal article" date="2010" name="Int. J. Syst. Evol. Microbiol.">
        <title>Bacillus horneckiae sp. nov., isolated from a spacecraft-assembly clean room.</title>
        <authorList>
            <person name="Vaishampayan P."/>
            <person name="Probst A."/>
            <person name="Krishnamurthi S."/>
            <person name="Ghosh S."/>
            <person name="Osman S."/>
            <person name="McDowall A."/>
            <person name="Ruckmani A."/>
            <person name="Mayilraj S."/>
            <person name="Venkateswaran K."/>
        </authorList>
    </citation>
    <scope>NUCLEOTIDE SEQUENCE [LARGE SCALE GENOMIC DNA]</scope>
    <source>
        <strain evidence="5">1PO1SC</strain>
    </source>
</reference>
<evidence type="ECO:0000313" key="5">
    <source>
        <dbReference type="Proteomes" id="UP000233343"/>
    </source>
</evidence>
<feature type="transmembrane region" description="Helical" evidence="2">
    <location>
        <begin position="165"/>
        <end position="184"/>
    </location>
</feature>
<gene>
    <name evidence="4" type="ORF">CWS20_26830</name>
</gene>
<evidence type="ECO:0000256" key="1">
    <source>
        <dbReference type="SAM" id="MobiDB-lite"/>
    </source>
</evidence>
<comment type="caution">
    <text evidence="4">The sequence shown here is derived from an EMBL/GenBank/DDBJ whole genome shotgun (WGS) entry which is preliminary data.</text>
</comment>
<dbReference type="SUPFAM" id="SSF54001">
    <property type="entry name" value="Cysteine proteinases"/>
    <property type="match status" value="1"/>
</dbReference>
<feature type="compositionally biased region" description="Polar residues" evidence="1">
    <location>
        <begin position="558"/>
        <end position="580"/>
    </location>
</feature>
<feature type="transmembrane region" description="Helical" evidence="2">
    <location>
        <begin position="141"/>
        <end position="159"/>
    </location>
</feature>
<dbReference type="PANTHER" id="PTHR42736">
    <property type="entry name" value="PROTEIN-GLUTAMINE GAMMA-GLUTAMYLTRANSFERASE"/>
    <property type="match status" value="1"/>
</dbReference>
<feature type="transmembrane region" description="Helical" evidence="2">
    <location>
        <begin position="204"/>
        <end position="221"/>
    </location>
</feature>
<dbReference type="EMBL" id="PISD01000087">
    <property type="protein sequence ID" value="PKG25897.1"/>
    <property type="molecule type" value="Genomic_DNA"/>
</dbReference>
<evidence type="ECO:0000313" key="4">
    <source>
        <dbReference type="EMBL" id="PKG25897.1"/>
    </source>
</evidence>
<dbReference type="AlphaFoldDB" id="A0A2N0Z8R9"/>
<feature type="region of interest" description="Disordered" evidence="1">
    <location>
        <begin position="558"/>
        <end position="596"/>
    </location>
</feature>
<keyword evidence="2" id="KW-0812">Transmembrane</keyword>
<dbReference type="InterPro" id="IPR038765">
    <property type="entry name" value="Papain-like_cys_pep_sf"/>
</dbReference>